<keyword evidence="1 3" id="KW-0560">Oxidoreductase</keyword>
<evidence type="ECO:0000256" key="2">
    <source>
        <dbReference type="SAM" id="MobiDB-lite"/>
    </source>
</evidence>
<dbReference type="InterPro" id="IPR036188">
    <property type="entry name" value="FAD/NAD-bd_sf"/>
</dbReference>
<protein>
    <submittedName>
        <fullName evidence="3">NAD(P)/FAD-dependent oxidoreductase</fullName>
        <ecNumber evidence="3">1.14.13.-</ecNumber>
    </submittedName>
</protein>
<dbReference type="Proteomes" id="UP001291999">
    <property type="component" value="Unassembled WGS sequence"/>
</dbReference>
<dbReference type="Gene3D" id="3.50.50.60">
    <property type="entry name" value="FAD/NAD(P)-binding domain"/>
    <property type="match status" value="2"/>
</dbReference>
<gene>
    <name evidence="3" type="ORF">SFC79_13135</name>
</gene>
<name>A0ABU5KCL1_9ACTN</name>
<evidence type="ECO:0000256" key="1">
    <source>
        <dbReference type="ARBA" id="ARBA00023002"/>
    </source>
</evidence>
<dbReference type="InterPro" id="IPR050982">
    <property type="entry name" value="Auxin_biosynth/cation_transpt"/>
</dbReference>
<organism evidence="3 4">
    <name type="scientific">Nocardioides renjunii</name>
    <dbReference type="NCBI Taxonomy" id="3095075"/>
    <lineage>
        <taxon>Bacteria</taxon>
        <taxon>Bacillati</taxon>
        <taxon>Actinomycetota</taxon>
        <taxon>Actinomycetes</taxon>
        <taxon>Propionibacteriales</taxon>
        <taxon>Nocardioidaceae</taxon>
        <taxon>Nocardioides</taxon>
    </lineage>
</organism>
<comment type="caution">
    <text evidence="3">The sequence shown here is derived from an EMBL/GenBank/DDBJ whole genome shotgun (WGS) entry which is preliminary data.</text>
</comment>
<proteinExistence type="predicted"/>
<dbReference type="EC" id="1.14.13.-" evidence="3"/>
<dbReference type="Pfam" id="PF13738">
    <property type="entry name" value="Pyr_redox_3"/>
    <property type="match status" value="1"/>
</dbReference>
<feature type="region of interest" description="Disordered" evidence="2">
    <location>
        <begin position="416"/>
        <end position="436"/>
    </location>
</feature>
<evidence type="ECO:0000313" key="4">
    <source>
        <dbReference type="Proteomes" id="UP001291999"/>
    </source>
</evidence>
<evidence type="ECO:0000313" key="3">
    <source>
        <dbReference type="EMBL" id="MDZ5662712.1"/>
    </source>
</evidence>
<dbReference type="GO" id="GO:0016491">
    <property type="term" value="F:oxidoreductase activity"/>
    <property type="evidence" value="ECO:0007669"/>
    <property type="project" value="UniProtKB-KW"/>
</dbReference>
<reference evidence="3 4" key="1">
    <citation type="submission" date="2023-11" db="EMBL/GenBank/DDBJ databases">
        <title>Novel species in genus Nocardioides.</title>
        <authorList>
            <person name="Zhou H."/>
        </authorList>
    </citation>
    <scope>NUCLEOTIDE SEQUENCE [LARGE SCALE GENOMIC DNA]</scope>
    <source>
        <strain evidence="3 4">S-58</strain>
    </source>
</reference>
<dbReference type="EMBL" id="JAXQPW010000004">
    <property type="protein sequence ID" value="MDZ5662712.1"/>
    <property type="molecule type" value="Genomic_DNA"/>
</dbReference>
<dbReference type="PANTHER" id="PTHR43539">
    <property type="entry name" value="FLAVIN-BINDING MONOOXYGENASE-LIKE PROTEIN (AFU_ORTHOLOGUE AFUA_4G09220)"/>
    <property type="match status" value="1"/>
</dbReference>
<feature type="compositionally biased region" description="Low complexity" evidence="2">
    <location>
        <begin position="416"/>
        <end position="428"/>
    </location>
</feature>
<sequence length="436" mass="47082">MTTIDTVVIGAGHAGLAVSKLLTDACREHVVLDRGRIGNRWRTERWDSLHLLTPSWMTRLPGWGYRGPDPDGYLSVGSFIGYLEAYAASFDAPVVDGATVHEVSAATGEPAARRYRVVTSRGTWHTRHVVIATGPHGTPYVPAGLAGLDTARVDLVTSNNYRNPSRLGSGGVLVVGASASGVQIADELNRAGREVTLAVGTHTRMPRRHRGLDIFWWLENTGRLARTIDEMDDPVAARAETSLQLVGRDDRVRATEDLDLGRLQEHGVRLVGRLDAVEGCTARFRSDLAANVAAADATLAELLESFDRFVERVGLGGQLWDGPRPRPVAIGPARTRVDLRAEGIGTVLLAAGYRQHHPWLRLPITDADGTVRQRRGVTPAEGVYVVGQRFQHRRDSGQIDGARHDARAVVDHLLAASGTPTPATAGAGARRREPAA</sequence>
<dbReference type="PRINTS" id="PR00411">
    <property type="entry name" value="PNDRDTASEI"/>
</dbReference>
<dbReference type="PANTHER" id="PTHR43539:SF78">
    <property type="entry name" value="FLAVIN-CONTAINING MONOOXYGENASE"/>
    <property type="match status" value="1"/>
</dbReference>
<dbReference type="RefSeq" id="WP_172270515.1">
    <property type="nucleotide sequence ID" value="NZ_JAXQPW010000004.1"/>
</dbReference>
<keyword evidence="4" id="KW-1185">Reference proteome</keyword>
<accession>A0ABU5KCL1</accession>
<dbReference type="SUPFAM" id="SSF51905">
    <property type="entry name" value="FAD/NAD(P)-binding domain"/>
    <property type="match status" value="2"/>
</dbReference>